<accession>A0A1M7CII0</accession>
<evidence type="ECO:0000259" key="2">
    <source>
        <dbReference type="Pfam" id="PF00149"/>
    </source>
</evidence>
<protein>
    <submittedName>
        <fullName evidence="3">Calcineurin-like phosphoesterase</fullName>
    </submittedName>
</protein>
<dbReference type="Gene3D" id="3.60.21.10">
    <property type="match status" value="1"/>
</dbReference>
<feature type="compositionally biased region" description="Pro residues" evidence="1">
    <location>
        <begin position="117"/>
        <end position="133"/>
    </location>
</feature>
<gene>
    <name evidence="3" type="ORF">SAMN05216499_105239</name>
</gene>
<dbReference type="InterPro" id="IPR006186">
    <property type="entry name" value="Ser/Thr-sp_prot-phosphatase"/>
</dbReference>
<evidence type="ECO:0000313" key="3">
    <source>
        <dbReference type="EMBL" id="SHL66599.1"/>
    </source>
</evidence>
<name>A0A1M7CII0_9ACTN</name>
<evidence type="ECO:0000256" key="1">
    <source>
        <dbReference type="SAM" id="MobiDB-lite"/>
    </source>
</evidence>
<dbReference type="Proteomes" id="UP000184111">
    <property type="component" value="Unassembled WGS sequence"/>
</dbReference>
<dbReference type="InterPro" id="IPR004843">
    <property type="entry name" value="Calcineurin-like_PHP"/>
</dbReference>
<dbReference type="AlphaFoldDB" id="A0A1M7CII0"/>
<evidence type="ECO:0000313" key="4">
    <source>
        <dbReference type="Proteomes" id="UP000184111"/>
    </source>
</evidence>
<dbReference type="STRING" id="310782.SAMN05216499_105239"/>
<dbReference type="PANTHER" id="PTHR46546">
    <property type="entry name" value="SHEWANELLA-LIKE PROTEIN PHOSPHATASE 1"/>
    <property type="match status" value="1"/>
</dbReference>
<organism evidence="3 4">
    <name type="scientific">Actinacidiphila paucisporea</name>
    <dbReference type="NCBI Taxonomy" id="310782"/>
    <lineage>
        <taxon>Bacteria</taxon>
        <taxon>Bacillati</taxon>
        <taxon>Actinomycetota</taxon>
        <taxon>Actinomycetes</taxon>
        <taxon>Kitasatosporales</taxon>
        <taxon>Streptomycetaceae</taxon>
        <taxon>Actinacidiphila</taxon>
    </lineage>
</organism>
<feature type="region of interest" description="Disordered" evidence="1">
    <location>
        <begin position="1"/>
        <end position="76"/>
    </location>
</feature>
<dbReference type="SUPFAM" id="SSF56300">
    <property type="entry name" value="Metallo-dependent phosphatases"/>
    <property type="match status" value="1"/>
</dbReference>
<dbReference type="EMBL" id="FRBI01000005">
    <property type="protein sequence ID" value="SHL66599.1"/>
    <property type="molecule type" value="Genomic_DNA"/>
</dbReference>
<dbReference type="InterPro" id="IPR029052">
    <property type="entry name" value="Metallo-depent_PP-like"/>
</dbReference>
<feature type="region of interest" description="Disordered" evidence="1">
    <location>
        <begin position="109"/>
        <end position="172"/>
    </location>
</feature>
<dbReference type="PRINTS" id="PR00114">
    <property type="entry name" value="STPHPHTASE"/>
</dbReference>
<keyword evidence="4" id="KW-1185">Reference proteome</keyword>
<dbReference type="GO" id="GO:0016787">
    <property type="term" value="F:hydrolase activity"/>
    <property type="evidence" value="ECO:0007669"/>
    <property type="project" value="InterPro"/>
</dbReference>
<dbReference type="Pfam" id="PF00149">
    <property type="entry name" value="Metallophos"/>
    <property type="match status" value="1"/>
</dbReference>
<proteinExistence type="predicted"/>
<feature type="domain" description="Calcineurin-like phosphoesterase" evidence="2">
    <location>
        <begin position="173"/>
        <end position="389"/>
    </location>
</feature>
<reference evidence="3 4" key="1">
    <citation type="submission" date="2016-11" db="EMBL/GenBank/DDBJ databases">
        <authorList>
            <person name="Jaros S."/>
            <person name="Januszkiewicz K."/>
            <person name="Wedrychowicz H."/>
        </authorList>
    </citation>
    <scope>NUCLEOTIDE SEQUENCE [LARGE SCALE GENOMIC DNA]</scope>
    <source>
        <strain evidence="3 4">CGMCC 4.2025</strain>
    </source>
</reference>
<dbReference type="OrthoDB" id="3454432at2"/>
<dbReference type="PANTHER" id="PTHR46546:SF4">
    <property type="entry name" value="SHEWANELLA-LIKE PROTEIN PHOSPHATASE 1"/>
    <property type="match status" value="1"/>
</dbReference>
<sequence>MTQGAGQGSEPGTAESWRPEAAFERAAGYEHALGVPPVPAYEQPADEQPAYRQPVDAAYEHAHQAAGGYGREHEPAADYGREHQPVTVYGHGQESAAVGYPAPAPVFDGAPAFDSAPPAPAHAPTVPAPPRPYEPTEHDTPLVPAEYSPTARDLPVLGEPSETAGERPERPGPLYVVGDVHGYLDELLAALRERGLVDGEGHWSAGSARLWFLGDFTDRGPDGIGVIELVMQLSAEAAAAGGYCRALMGNHELLLLGAHRFGDTPVNSAGGTASFLAAWRLNGGQPSDMDRLEDRHLTWISRLDAAHLTDGHLLVHSDTTAYLDYGSSIEEMNDAITGVLQRNDADECWDLFRKLTKRFAFRGDDGPDAAREILGVYGGQRVVHGHSPIPYLLGEAGGEVPQDGEERGHAVSGPMIYADSLAVAMDGGVTMEGRLLVAQLPLIG</sequence>